<dbReference type="Gene3D" id="6.10.250.1090">
    <property type="match status" value="1"/>
</dbReference>
<dbReference type="AlphaFoldDB" id="T1BDE2"/>
<dbReference type="Gene3D" id="3.40.50.1980">
    <property type="entry name" value="Nitrogenase molybdenum iron protein domain"/>
    <property type="match status" value="1"/>
</dbReference>
<dbReference type="EMBL" id="AUZX01005813">
    <property type="protein sequence ID" value="EQD66508.1"/>
    <property type="molecule type" value="Genomic_DNA"/>
</dbReference>
<organism evidence="2">
    <name type="scientific">mine drainage metagenome</name>
    <dbReference type="NCBI Taxonomy" id="410659"/>
    <lineage>
        <taxon>unclassified sequences</taxon>
        <taxon>metagenomes</taxon>
        <taxon>ecological metagenomes</taxon>
    </lineage>
</organism>
<comment type="caution">
    <text evidence="2">The sequence shown here is derived from an EMBL/GenBank/DDBJ whole genome shotgun (WGS) entry which is preliminary data.</text>
</comment>
<evidence type="ECO:0000259" key="1">
    <source>
        <dbReference type="Pfam" id="PF00148"/>
    </source>
</evidence>
<accession>T1BDE2</accession>
<sequence>MGSACWTVAIGEQMRGAAITLEHRAGVPYKLFDRLTGLAANDELMGFLSSISGVPVPGKYRRQRSQLVDAMLDGHF</sequence>
<feature type="domain" description="Nitrogenase/oxidoreductase component 1" evidence="1">
    <location>
        <begin position="1"/>
        <end position="76"/>
    </location>
</feature>
<evidence type="ECO:0000313" key="2">
    <source>
        <dbReference type="EMBL" id="EQD66508.1"/>
    </source>
</evidence>
<dbReference type="GO" id="GO:0016491">
    <property type="term" value="F:oxidoreductase activity"/>
    <property type="evidence" value="ECO:0007669"/>
    <property type="project" value="UniProtKB-KW"/>
</dbReference>
<reference evidence="2" key="2">
    <citation type="journal article" date="2014" name="ISME J.">
        <title>Microbial stratification in low pH oxic and suboxic macroscopic growths along an acid mine drainage.</title>
        <authorList>
            <person name="Mendez-Garcia C."/>
            <person name="Mesa V."/>
            <person name="Sprenger R.R."/>
            <person name="Richter M."/>
            <person name="Diez M.S."/>
            <person name="Solano J."/>
            <person name="Bargiela R."/>
            <person name="Golyshina O.V."/>
            <person name="Manteca A."/>
            <person name="Ramos J.L."/>
            <person name="Gallego J.R."/>
            <person name="Llorente I."/>
            <person name="Martins Dos Santos V.A."/>
            <person name="Jensen O.N."/>
            <person name="Pelaez A.I."/>
            <person name="Sanchez J."/>
            <person name="Ferrer M."/>
        </authorList>
    </citation>
    <scope>NUCLEOTIDE SEQUENCE</scope>
</reference>
<proteinExistence type="predicted"/>
<dbReference type="EC" id="1.18.-.-" evidence="2"/>
<dbReference type="InterPro" id="IPR000510">
    <property type="entry name" value="Nase/OxRdtase_comp1"/>
</dbReference>
<dbReference type="SUPFAM" id="SSF53807">
    <property type="entry name" value="Helical backbone' metal receptor"/>
    <property type="match status" value="1"/>
</dbReference>
<keyword evidence="2" id="KW-0560">Oxidoreductase</keyword>
<gene>
    <name evidence="2" type="ORF">B1A_08116</name>
</gene>
<reference evidence="2" key="1">
    <citation type="submission" date="2013-08" db="EMBL/GenBank/DDBJ databases">
        <authorList>
            <person name="Mendez C."/>
            <person name="Richter M."/>
            <person name="Ferrer M."/>
            <person name="Sanchez J."/>
        </authorList>
    </citation>
    <scope>NUCLEOTIDE SEQUENCE</scope>
</reference>
<feature type="non-terminal residue" evidence="2">
    <location>
        <position position="76"/>
    </location>
</feature>
<protein>
    <submittedName>
        <fullName evidence="2">Nitrogenase/oxidoreductase, component 1 domain protein</fullName>
        <ecNumber evidence="2">1.18.-.-</ecNumber>
    </submittedName>
</protein>
<name>T1BDE2_9ZZZZ</name>
<dbReference type="Pfam" id="PF00148">
    <property type="entry name" value="Oxidored_nitro"/>
    <property type="match status" value="1"/>
</dbReference>